<evidence type="ECO:0008006" key="4">
    <source>
        <dbReference type="Google" id="ProtNLM"/>
    </source>
</evidence>
<feature type="transmembrane region" description="Helical" evidence="1">
    <location>
        <begin position="61"/>
        <end position="84"/>
    </location>
</feature>
<gene>
    <name evidence="2" type="ORF">IAA66_00720</name>
</gene>
<reference evidence="2" key="2">
    <citation type="journal article" date="2021" name="PeerJ">
        <title>Extensive microbial diversity within the chicken gut microbiome revealed by metagenomics and culture.</title>
        <authorList>
            <person name="Gilroy R."/>
            <person name="Ravi A."/>
            <person name="Getino M."/>
            <person name="Pursley I."/>
            <person name="Horton D.L."/>
            <person name="Alikhan N.F."/>
            <person name="Baker D."/>
            <person name="Gharbi K."/>
            <person name="Hall N."/>
            <person name="Watson M."/>
            <person name="Adriaenssens E.M."/>
            <person name="Foster-Nyarko E."/>
            <person name="Jarju S."/>
            <person name="Secka A."/>
            <person name="Antonio M."/>
            <person name="Oren A."/>
            <person name="Chaudhuri R.R."/>
            <person name="La Ragione R."/>
            <person name="Hildebrand F."/>
            <person name="Pallen M.J."/>
        </authorList>
    </citation>
    <scope>NUCLEOTIDE SEQUENCE</scope>
    <source>
        <strain evidence="2">ChiHile30-977</strain>
    </source>
</reference>
<proteinExistence type="predicted"/>
<evidence type="ECO:0000313" key="2">
    <source>
        <dbReference type="EMBL" id="HIQ62092.1"/>
    </source>
</evidence>
<organism evidence="2 3">
    <name type="scientific">Candidatus Avichristensenella intestinipullorum</name>
    <dbReference type="NCBI Taxonomy" id="2840693"/>
    <lineage>
        <taxon>Bacteria</taxon>
        <taxon>Bacillati</taxon>
        <taxon>Bacillota</taxon>
        <taxon>Clostridia</taxon>
        <taxon>Candidatus Avichristensenella</taxon>
    </lineage>
</organism>
<evidence type="ECO:0000256" key="1">
    <source>
        <dbReference type="SAM" id="Phobius"/>
    </source>
</evidence>
<feature type="transmembrane region" description="Helical" evidence="1">
    <location>
        <begin position="37"/>
        <end position="55"/>
    </location>
</feature>
<dbReference type="Proteomes" id="UP000886819">
    <property type="component" value="Unassembled WGS sequence"/>
</dbReference>
<feature type="transmembrane region" description="Helical" evidence="1">
    <location>
        <begin position="6"/>
        <end position="25"/>
    </location>
</feature>
<keyword evidence="1" id="KW-0472">Membrane</keyword>
<accession>A0A9D1CHY6</accession>
<protein>
    <recommendedName>
        <fullName evidence="4">GlsB/YeaQ/YmgE family stress response membrane protein</fullName>
    </recommendedName>
</protein>
<keyword evidence="1" id="KW-0812">Transmembrane</keyword>
<reference evidence="2" key="1">
    <citation type="submission" date="2020-10" db="EMBL/GenBank/DDBJ databases">
        <authorList>
            <person name="Gilroy R."/>
        </authorList>
    </citation>
    <scope>NUCLEOTIDE SEQUENCE</scope>
    <source>
        <strain evidence="2">ChiHile30-977</strain>
    </source>
</reference>
<dbReference type="EMBL" id="DVFI01000010">
    <property type="protein sequence ID" value="HIQ62092.1"/>
    <property type="molecule type" value="Genomic_DNA"/>
</dbReference>
<dbReference type="AlphaFoldDB" id="A0A9D1CHY6"/>
<sequence length="88" mass="9386">MNIILYLVLWSAVGVSAGVLAHWLSRERMWPNFGRDVAAGFVGGVLGGAWLSSAVGGAVTVYSAFSLLFALAGALALLVLVHLCRRWR</sequence>
<comment type="caution">
    <text evidence="2">The sequence shown here is derived from an EMBL/GenBank/DDBJ whole genome shotgun (WGS) entry which is preliminary data.</text>
</comment>
<keyword evidence="1" id="KW-1133">Transmembrane helix</keyword>
<evidence type="ECO:0000313" key="3">
    <source>
        <dbReference type="Proteomes" id="UP000886819"/>
    </source>
</evidence>
<name>A0A9D1CHY6_9FIRM</name>